<protein>
    <submittedName>
        <fullName evidence="7">FAD-dependent oxidoreductase</fullName>
    </submittedName>
</protein>
<organism evidence="7 8">
    <name type="scientific">Saccharopolyspora taberi</name>
    <dbReference type="NCBI Taxonomy" id="60895"/>
    <lineage>
        <taxon>Bacteria</taxon>
        <taxon>Bacillati</taxon>
        <taxon>Actinomycetota</taxon>
        <taxon>Actinomycetes</taxon>
        <taxon>Pseudonocardiales</taxon>
        <taxon>Pseudonocardiaceae</taxon>
        <taxon>Saccharopolyspora</taxon>
    </lineage>
</organism>
<feature type="domain" description="FAD/NAD(P)-binding" evidence="5">
    <location>
        <begin position="6"/>
        <end position="306"/>
    </location>
</feature>
<dbReference type="PRINTS" id="PR00411">
    <property type="entry name" value="PNDRDTASEI"/>
</dbReference>
<reference evidence="7 8" key="1">
    <citation type="journal article" date="2019" name="Int. J. Syst. Evol. Microbiol.">
        <title>The Global Catalogue of Microorganisms (GCM) 10K type strain sequencing project: providing services to taxonomists for standard genome sequencing and annotation.</title>
        <authorList>
            <consortium name="The Broad Institute Genomics Platform"/>
            <consortium name="The Broad Institute Genome Sequencing Center for Infectious Disease"/>
            <person name="Wu L."/>
            <person name="Ma J."/>
        </authorList>
    </citation>
    <scope>NUCLEOTIDE SEQUENCE [LARGE SCALE GENOMIC DNA]</scope>
    <source>
        <strain evidence="7 8">JCM 9383</strain>
    </source>
</reference>
<evidence type="ECO:0000259" key="6">
    <source>
        <dbReference type="Pfam" id="PF14759"/>
    </source>
</evidence>
<evidence type="ECO:0000313" key="7">
    <source>
        <dbReference type="EMBL" id="GAA2775223.1"/>
    </source>
</evidence>
<keyword evidence="8" id="KW-1185">Reference proteome</keyword>
<dbReference type="Pfam" id="PF07992">
    <property type="entry name" value="Pyr_redox_2"/>
    <property type="match status" value="1"/>
</dbReference>
<evidence type="ECO:0000313" key="8">
    <source>
        <dbReference type="Proteomes" id="UP001500979"/>
    </source>
</evidence>
<keyword evidence="2" id="KW-0285">Flavoprotein</keyword>
<dbReference type="InterPro" id="IPR050446">
    <property type="entry name" value="FAD-oxidoreductase/Apoptosis"/>
</dbReference>
<dbReference type="InterPro" id="IPR016156">
    <property type="entry name" value="FAD/NAD-linked_Rdtase_dimer_sf"/>
</dbReference>
<sequence>MAAPARVVIVGSGMAGATAAGALREQGFDGEVVLFGQERHLPYELPALSKDVLLGNADEPVRVHDEGFYADKDIDLRTGTAVEEIDAAERTVRDSEGREQPYDRLLLATGSRPRSLSVPGSELAGLHKLRTIDDSLALRGEFREGRRVVIAGAGWIGCEVAAAARSHGASVTVVDPVPLPLLGVLGESMAEVFRRLHVEHDVNWRLGVGVAGFGGSDAVESVRLADGTELPADLVVLGVGAAPRLELAERAGLALTREVPGGGVAVDATLRTSVPEIFAIGDIAAPEHPVHGRIRVEHWANALDQGKHVAANLLGEEQPWRRSPYFFTDQYDLGMEYRGLADPRSDELVVRGDPSAREFIAFWLRDGRVQAAMNVNLWDDGEALDALVGGQVQVEAAQLRSADDLGALVG</sequence>
<evidence type="ECO:0000259" key="5">
    <source>
        <dbReference type="Pfam" id="PF07992"/>
    </source>
</evidence>
<dbReference type="PANTHER" id="PTHR43557:SF2">
    <property type="entry name" value="RIESKE DOMAIN-CONTAINING PROTEIN-RELATED"/>
    <property type="match status" value="1"/>
</dbReference>
<dbReference type="InterPro" id="IPR036188">
    <property type="entry name" value="FAD/NAD-bd_sf"/>
</dbReference>
<dbReference type="PANTHER" id="PTHR43557">
    <property type="entry name" value="APOPTOSIS-INDUCING FACTOR 1"/>
    <property type="match status" value="1"/>
</dbReference>
<keyword evidence="3" id="KW-0274">FAD</keyword>
<keyword evidence="4" id="KW-0560">Oxidoreductase</keyword>
<dbReference type="Gene3D" id="3.30.390.30">
    <property type="match status" value="1"/>
</dbReference>
<feature type="domain" description="Reductase C-terminal" evidence="6">
    <location>
        <begin position="325"/>
        <end position="400"/>
    </location>
</feature>
<evidence type="ECO:0000256" key="2">
    <source>
        <dbReference type="ARBA" id="ARBA00022630"/>
    </source>
</evidence>
<evidence type="ECO:0000256" key="4">
    <source>
        <dbReference type="ARBA" id="ARBA00023002"/>
    </source>
</evidence>
<dbReference type="Proteomes" id="UP001500979">
    <property type="component" value="Unassembled WGS sequence"/>
</dbReference>
<dbReference type="InterPro" id="IPR028202">
    <property type="entry name" value="Reductase_C"/>
</dbReference>
<accession>A0ABN3V300</accession>
<comment type="caution">
    <text evidence="7">The sequence shown here is derived from an EMBL/GenBank/DDBJ whole genome shotgun (WGS) entry which is preliminary data.</text>
</comment>
<dbReference type="SUPFAM" id="SSF55424">
    <property type="entry name" value="FAD/NAD-linked reductases, dimerisation (C-terminal) domain"/>
    <property type="match status" value="1"/>
</dbReference>
<comment type="cofactor">
    <cofactor evidence="1">
        <name>FAD</name>
        <dbReference type="ChEBI" id="CHEBI:57692"/>
    </cofactor>
</comment>
<dbReference type="InterPro" id="IPR023753">
    <property type="entry name" value="FAD/NAD-binding_dom"/>
</dbReference>
<gene>
    <name evidence="7" type="ORF">GCM10010470_04140</name>
</gene>
<dbReference type="SUPFAM" id="SSF51905">
    <property type="entry name" value="FAD/NAD(P)-binding domain"/>
    <property type="match status" value="1"/>
</dbReference>
<dbReference type="Gene3D" id="3.50.50.60">
    <property type="entry name" value="FAD/NAD(P)-binding domain"/>
    <property type="match status" value="2"/>
</dbReference>
<dbReference type="RefSeq" id="WP_344677588.1">
    <property type="nucleotide sequence ID" value="NZ_BAAAUX010000002.1"/>
</dbReference>
<evidence type="ECO:0000256" key="1">
    <source>
        <dbReference type="ARBA" id="ARBA00001974"/>
    </source>
</evidence>
<dbReference type="PRINTS" id="PR00368">
    <property type="entry name" value="FADPNR"/>
</dbReference>
<proteinExistence type="predicted"/>
<dbReference type="EMBL" id="BAAAUX010000002">
    <property type="protein sequence ID" value="GAA2775223.1"/>
    <property type="molecule type" value="Genomic_DNA"/>
</dbReference>
<evidence type="ECO:0000256" key="3">
    <source>
        <dbReference type="ARBA" id="ARBA00022827"/>
    </source>
</evidence>
<dbReference type="Pfam" id="PF14759">
    <property type="entry name" value="Reductase_C"/>
    <property type="match status" value="1"/>
</dbReference>
<name>A0ABN3V300_9PSEU</name>